<accession>A0A4T0WX31</accession>
<dbReference type="GO" id="GO:0006900">
    <property type="term" value="P:vesicle budding from membrane"/>
    <property type="evidence" value="ECO:0007669"/>
    <property type="project" value="TreeGrafter"/>
</dbReference>
<evidence type="ECO:0000313" key="2">
    <source>
        <dbReference type="EMBL" id="TID17194.1"/>
    </source>
</evidence>
<proteinExistence type="predicted"/>
<dbReference type="AlphaFoldDB" id="A0A4T0WX31"/>
<sequence>MNELTRNIYETDPDFRPTRLVSLFSDYKHLEEVNYEGFKANLQTWKRVIVKLIDQANLLVLNYYDLQKQLTYTTNTGEYIPQGLYIALEELVKDGKLEYIKPKGTLGYLRWMVTWDIRKQKLICVDTVKKIKDKVKGEVNELHMKSLLGELGIEDEEKIVVESQLFDIEQNPITNINFAIYQVENCIATKNKEINRYKSLVKESIREKNLDNAKSQLKISKIMEMQRIKALERLEQLHLLKSKIEESENNKIVIESLNTGNDALKSLSTDINEVEDLVEELNDEVHKVDSVSDLLGQSVTDESTFKEDDIDEELRKIENEEAEMDQTLKDLEDLKIEPSVKKLSDNEKKGVDDVYNKKEKKLLALPN</sequence>
<dbReference type="OrthoDB" id="10250120at2759"/>
<dbReference type="GO" id="GO:0005771">
    <property type="term" value="C:multivesicular body"/>
    <property type="evidence" value="ECO:0007669"/>
    <property type="project" value="TreeGrafter"/>
</dbReference>
<dbReference type="EMBL" id="SELW01000638">
    <property type="protein sequence ID" value="TID17194.1"/>
    <property type="molecule type" value="Genomic_DNA"/>
</dbReference>
<dbReference type="GO" id="GO:0032511">
    <property type="term" value="P:late endosome to vacuole transport via multivesicular body sorting pathway"/>
    <property type="evidence" value="ECO:0007669"/>
    <property type="project" value="TreeGrafter"/>
</dbReference>
<reference evidence="2 3" key="1">
    <citation type="journal article" date="2019" name="Front. Genet.">
        <title>Whole-Genome Sequencing of the Opportunistic Yeast Pathogen Candida inconspicua Uncovers Its Hybrid Origin.</title>
        <authorList>
            <person name="Mixao V."/>
            <person name="Hansen A.P."/>
            <person name="Saus E."/>
            <person name="Boekhout T."/>
            <person name="Lass-Florl C."/>
            <person name="Gabaldon T."/>
        </authorList>
    </citation>
    <scope>NUCLEOTIDE SEQUENCE [LARGE SCALE GENOMIC DNA]</scope>
    <source>
        <strain evidence="2 3">CBS 180</strain>
    </source>
</reference>
<dbReference type="STRING" id="52247.A0A4T0WX31"/>
<comment type="caution">
    <text evidence="2">The sequence shown here is derived from an EMBL/GenBank/DDBJ whole genome shotgun (WGS) entry which is preliminary data.</text>
</comment>
<organism evidence="2 3">
    <name type="scientific">Pichia inconspicua</name>
    <dbReference type="NCBI Taxonomy" id="52247"/>
    <lineage>
        <taxon>Eukaryota</taxon>
        <taxon>Fungi</taxon>
        <taxon>Dikarya</taxon>
        <taxon>Ascomycota</taxon>
        <taxon>Saccharomycotina</taxon>
        <taxon>Pichiomycetes</taxon>
        <taxon>Pichiales</taxon>
        <taxon>Pichiaceae</taxon>
        <taxon>Pichia</taxon>
    </lineage>
</organism>
<dbReference type="PANTHER" id="PTHR22761">
    <property type="entry name" value="CHARGED MULTIVESICULAR BODY PROTEIN"/>
    <property type="match status" value="1"/>
</dbReference>
<dbReference type="Pfam" id="PF25880">
    <property type="entry name" value="WHD_CHMP7_1st"/>
    <property type="match status" value="1"/>
</dbReference>
<dbReference type="Pfam" id="PF03357">
    <property type="entry name" value="Snf7"/>
    <property type="match status" value="1"/>
</dbReference>
<dbReference type="InterPro" id="IPR005024">
    <property type="entry name" value="Snf7_fam"/>
</dbReference>
<gene>
    <name evidence="2" type="ORF">CANINC_004053</name>
</gene>
<keyword evidence="3" id="KW-1185">Reference proteome</keyword>
<keyword evidence="1" id="KW-0175">Coiled coil</keyword>
<dbReference type="Proteomes" id="UP000307173">
    <property type="component" value="Unassembled WGS sequence"/>
</dbReference>
<feature type="coiled-coil region" evidence="1">
    <location>
        <begin position="264"/>
        <end position="337"/>
    </location>
</feature>
<protein>
    <submittedName>
        <fullName evidence="2">Uncharacterized protein</fullName>
    </submittedName>
</protein>
<name>A0A4T0WX31_9ASCO</name>
<evidence type="ECO:0000313" key="3">
    <source>
        <dbReference type="Proteomes" id="UP000307173"/>
    </source>
</evidence>
<evidence type="ECO:0000256" key="1">
    <source>
        <dbReference type="SAM" id="Coils"/>
    </source>
</evidence>